<dbReference type="Proteomes" id="UP000218083">
    <property type="component" value="Unassembled WGS sequence"/>
</dbReference>
<dbReference type="EMBL" id="NSKC01000001">
    <property type="protein sequence ID" value="PAU85593.1"/>
    <property type="molecule type" value="Genomic_DNA"/>
</dbReference>
<dbReference type="OrthoDB" id="340746at2157"/>
<evidence type="ECO:0000313" key="1">
    <source>
        <dbReference type="EMBL" id="PAU85593.1"/>
    </source>
</evidence>
<dbReference type="PANTHER" id="PTHR42928:SF5">
    <property type="entry name" value="BLR1237 PROTEIN"/>
    <property type="match status" value="1"/>
</dbReference>
<dbReference type="PANTHER" id="PTHR42928">
    <property type="entry name" value="TRICARBOXYLATE-BINDING PROTEIN"/>
    <property type="match status" value="1"/>
</dbReference>
<protein>
    <submittedName>
        <fullName evidence="1">ABC transporter substrate-binding protein</fullName>
    </submittedName>
</protein>
<gene>
    <name evidence="1" type="ORF">CK500_00040</name>
</gene>
<accession>A0A2A2FLZ3</accession>
<name>A0A2A2FLZ3_9EURY</name>
<proteinExistence type="predicted"/>
<dbReference type="InterPro" id="IPR042100">
    <property type="entry name" value="Bug_dom1"/>
</dbReference>
<evidence type="ECO:0000313" key="2">
    <source>
        <dbReference type="Proteomes" id="UP000218083"/>
    </source>
</evidence>
<organism evidence="1 2">
    <name type="scientific">Halorubrum salipaludis</name>
    <dbReference type="NCBI Taxonomy" id="2032630"/>
    <lineage>
        <taxon>Archaea</taxon>
        <taxon>Methanobacteriati</taxon>
        <taxon>Methanobacteriota</taxon>
        <taxon>Stenosarchaea group</taxon>
        <taxon>Halobacteria</taxon>
        <taxon>Halobacteriales</taxon>
        <taxon>Haloferacaceae</taxon>
        <taxon>Halorubrum</taxon>
    </lineage>
</organism>
<reference evidence="1 2" key="1">
    <citation type="submission" date="2017-08" db="EMBL/GenBank/DDBJ databases">
        <title>The strain WRN001 was isolated from Binhai saline alkaline soil, Tianjin, China.</title>
        <authorList>
            <person name="Liu D."/>
            <person name="Zhang G."/>
        </authorList>
    </citation>
    <scope>NUCLEOTIDE SEQUENCE [LARGE SCALE GENOMIC DNA]</scope>
    <source>
        <strain evidence="1 2">WN019</strain>
    </source>
</reference>
<sequence>MTGLAGCSGGGDGEYPDGDITYIIPFSEGGGTDTYARQFISHMADELGTNIAIENVPGAASLRGTGQLYNADPDGYTIGGFNPPSTPVSAMVNPPEYDMTELEGVGTYARTPFVVVANPSYEIEDFDDLLSRYADGELEIFSGKERGGVDHVLALLMQGNDSYDFQWDRYVGYDGTGPAVQATISDEVPAAIATDTGAAGAVEDDRLDVIACLSSQGSEVFPDVPSTTELGYDNIDFLGQLVRGIFAPEGTSEDQIQVLTEALEAALQADEVQSWSEETGNVVEYGGPESASQAVADAFEQIPEQVDLEAVREAADE</sequence>
<dbReference type="CDD" id="cd07012">
    <property type="entry name" value="PBP2_Bug_TTT"/>
    <property type="match status" value="1"/>
</dbReference>
<dbReference type="InterPro" id="IPR005064">
    <property type="entry name" value="BUG"/>
</dbReference>
<comment type="caution">
    <text evidence="1">The sequence shown here is derived from an EMBL/GenBank/DDBJ whole genome shotgun (WGS) entry which is preliminary data.</text>
</comment>
<dbReference type="Gene3D" id="3.40.190.150">
    <property type="entry name" value="Bordetella uptake gene, domain 1"/>
    <property type="match status" value="1"/>
</dbReference>
<dbReference type="AlphaFoldDB" id="A0A2A2FLZ3"/>
<keyword evidence="2" id="KW-1185">Reference proteome</keyword>
<dbReference type="Gene3D" id="3.40.190.10">
    <property type="entry name" value="Periplasmic binding protein-like II"/>
    <property type="match status" value="1"/>
</dbReference>
<dbReference type="Pfam" id="PF03401">
    <property type="entry name" value="TctC"/>
    <property type="match status" value="1"/>
</dbReference>